<feature type="domain" description="NAD-dependent epimerase/dehydratase" evidence="1">
    <location>
        <begin position="3"/>
        <end position="184"/>
    </location>
</feature>
<accession>A0A327L5L0</accession>
<evidence type="ECO:0000313" key="3">
    <source>
        <dbReference type="Proteomes" id="UP000249130"/>
    </source>
</evidence>
<dbReference type="Proteomes" id="UP000249130">
    <property type="component" value="Unassembled WGS sequence"/>
</dbReference>
<dbReference type="InterPro" id="IPR051783">
    <property type="entry name" value="NAD(P)-dependent_oxidoreduct"/>
</dbReference>
<sequence>MRIFVAGATGVIGRRLVPMLVRDGHEVTGTTRLPDKAVALQRAGARPAVVDVFDGPALAAAVAQAHPDVVIHQLTDLPDLLDAEGLNEALARNARIRVEGTCNLVAAVQAAKVPRLIAQSIAFAYADGPRPFTEASPLAAREGGPQAVTARGVHALEELVTQMPGFDGLVLRYGRLYGPGTWAETPPAGAPLHVDAAAEAARLAISRGAPGLYNIAEEDGEVAIDKARAELGFDPAFRLTELAAEARPAGTAG</sequence>
<gene>
    <name evidence="2" type="ORF">CH341_02725</name>
</gene>
<dbReference type="RefSeq" id="WP_111417499.1">
    <property type="nucleotide sequence ID" value="NZ_NPEX01000010.1"/>
</dbReference>
<dbReference type="InterPro" id="IPR001509">
    <property type="entry name" value="Epimerase_deHydtase"/>
</dbReference>
<name>A0A327L5L0_9BRAD</name>
<dbReference type="PANTHER" id="PTHR48079">
    <property type="entry name" value="PROTEIN YEEZ"/>
    <property type="match status" value="1"/>
</dbReference>
<dbReference type="SUPFAM" id="SSF51735">
    <property type="entry name" value="NAD(P)-binding Rossmann-fold domains"/>
    <property type="match status" value="1"/>
</dbReference>
<dbReference type="GO" id="GO:0005737">
    <property type="term" value="C:cytoplasm"/>
    <property type="evidence" value="ECO:0007669"/>
    <property type="project" value="TreeGrafter"/>
</dbReference>
<comment type="caution">
    <text evidence="2">The sequence shown here is derived from an EMBL/GenBank/DDBJ whole genome shotgun (WGS) entry which is preliminary data.</text>
</comment>
<dbReference type="PANTHER" id="PTHR48079:SF6">
    <property type="entry name" value="NAD(P)-BINDING DOMAIN-CONTAINING PROTEIN-RELATED"/>
    <property type="match status" value="1"/>
</dbReference>
<dbReference type="EMBL" id="NPEX01000010">
    <property type="protein sequence ID" value="RAI45667.1"/>
    <property type="molecule type" value="Genomic_DNA"/>
</dbReference>
<dbReference type="GO" id="GO:0004029">
    <property type="term" value="F:aldehyde dehydrogenase (NAD+) activity"/>
    <property type="evidence" value="ECO:0007669"/>
    <property type="project" value="TreeGrafter"/>
</dbReference>
<dbReference type="OrthoDB" id="9808276at2"/>
<dbReference type="AlphaFoldDB" id="A0A327L5L0"/>
<proteinExistence type="predicted"/>
<keyword evidence="3" id="KW-1185">Reference proteome</keyword>
<dbReference type="InterPro" id="IPR036291">
    <property type="entry name" value="NAD(P)-bd_dom_sf"/>
</dbReference>
<evidence type="ECO:0000313" key="2">
    <source>
        <dbReference type="EMBL" id="RAI45667.1"/>
    </source>
</evidence>
<dbReference type="Pfam" id="PF01370">
    <property type="entry name" value="Epimerase"/>
    <property type="match status" value="1"/>
</dbReference>
<dbReference type="Gene3D" id="3.40.50.720">
    <property type="entry name" value="NAD(P)-binding Rossmann-like Domain"/>
    <property type="match status" value="1"/>
</dbReference>
<reference evidence="2 3" key="1">
    <citation type="submission" date="2017-07" db="EMBL/GenBank/DDBJ databases">
        <title>Draft Genome Sequences of Select Purple Nonsulfur Bacteria.</title>
        <authorList>
            <person name="Lasarre B."/>
            <person name="Mckinlay J.B."/>
        </authorList>
    </citation>
    <scope>NUCLEOTIDE SEQUENCE [LARGE SCALE GENOMIC DNA]</scope>
    <source>
        <strain evidence="2 3">DSM 5909</strain>
    </source>
</reference>
<organism evidence="2 3">
    <name type="scientific">Rhodoplanes roseus</name>
    <dbReference type="NCBI Taxonomy" id="29409"/>
    <lineage>
        <taxon>Bacteria</taxon>
        <taxon>Pseudomonadati</taxon>
        <taxon>Pseudomonadota</taxon>
        <taxon>Alphaproteobacteria</taxon>
        <taxon>Hyphomicrobiales</taxon>
        <taxon>Nitrobacteraceae</taxon>
        <taxon>Rhodoplanes</taxon>
    </lineage>
</organism>
<protein>
    <submittedName>
        <fullName evidence="2">dTDP-glucose 4,6-dehydratase</fullName>
    </submittedName>
</protein>
<evidence type="ECO:0000259" key="1">
    <source>
        <dbReference type="Pfam" id="PF01370"/>
    </source>
</evidence>